<reference evidence="4" key="1">
    <citation type="submission" date="2016-10" db="EMBL/GenBank/DDBJ databases">
        <authorList>
            <person name="Varghese N."/>
            <person name="Submissions S."/>
        </authorList>
    </citation>
    <scope>NUCLEOTIDE SEQUENCE [LARGE SCALE GENOMIC DNA]</scope>
    <source>
        <strain evidence="4">DSM 43163</strain>
    </source>
</reference>
<evidence type="ECO:0000259" key="2">
    <source>
        <dbReference type="Pfam" id="PF04149"/>
    </source>
</evidence>
<evidence type="ECO:0000313" key="3">
    <source>
        <dbReference type="EMBL" id="SEG52989.1"/>
    </source>
</evidence>
<evidence type="ECO:0000256" key="1">
    <source>
        <dbReference type="SAM" id="MobiDB-lite"/>
    </source>
</evidence>
<dbReference type="AlphaFoldDB" id="A0A1H6AWI2"/>
<keyword evidence="4" id="KW-1185">Reference proteome</keyword>
<feature type="domain" description="DUF397" evidence="2">
    <location>
        <begin position="38"/>
        <end position="85"/>
    </location>
</feature>
<protein>
    <recommendedName>
        <fullName evidence="2">DUF397 domain-containing protein</fullName>
    </recommendedName>
</protein>
<feature type="region of interest" description="Disordered" evidence="1">
    <location>
        <begin position="21"/>
        <end position="45"/>
    </location>
</feature>
<dbReference type="Proteomes" id="UP000236723">
    <property type="component" value="Unassembled WGS sequence"/>
</dbReference>
<dbReference type="EMBL" id="FNVO01000006">
    <property type="protein sequence ID" value="SEG52989.1"/>
    <property type="molecule type" value="Genomic_DNA"/>
</dbReference>
<sequence length="91" mass="9951">MDRIGAMPLLWMDVSDRAQRRSIQNKPADVGTVRKTRGTSPDGDCVEVGISHMGAIGVRDTKQNGAGPALEFTRPEWAAFLSTIRSADPRR</sequence>
<proteinExistence type="predicted"/>
<organism evidence="3 4">
    <name type="scientific">Thermomonospora echinospora</name>
    <dbReference type="NCBI Taxonomy" id="1992"/>
    <lineage>
        <taxon>Bacteria</taxon>
        <taxon>Bacillati</taxon>
        <taxon>Actinomycetota</taxon>
        <taxon>Actinomycetes</taxon>
        <taxon>Streptosporangiales</taxon>
        <taxon>Thermomonosporaceae</taxon>
        <taxon>Thermomonospora</taxon>
    </lineage>
</organism>
<evidence type="ECO:0000313" key="4">
    <source>
        <dbReference type="Proteomes" id="UP000236723"/>
    </source>
</evidence>
<gene>
    <name evidence="3" type="ORF">SAMN04489712_10666</name>
</gene>
<name>A0A1H6AWI2_9ACTN</name>
<accession>A0A1H6AWI2</accession>
<dbReference type="Pfam" id="PF04149">
    <property type="entry name" value="DUF397"/>
    <property type="match status" value="1"/>
</dbReference>
<dbReference type="InterPro" id="IPR007278">
    <property type="entry name" value="DUF397"/>
</dbReference>